<dbReference type="InterPro" id="IPR012334">
    <property type="entry name" value="Pectin_lyas_fold"/>
</dbReference>
<dbReference type="InterPro" id="IPR006626">
    <property type="entry name" value="PbH1"/>
</dbReference>
<organism evidence="3 4">
    <name type="scientific">Xylanibacter ruminicola</name>
    <name type="common">Prevotella ruminicola</name>
    <dbReference type="NCBI Taxonomy" id="839"/>
    <lineage>
        <taxon>Bacteria</taxon>
        <taxon>Pseudomonadati</taxon>
        <taxon>Bacteroidota</taxon>
        <taxon>Bacteroidia</taxon>
        <taxon>Bacteroidales</taxon>
        <taxon>Prevotellaceae</taxon>
        <taxon>Xylanibacter</taxon>
    </lineage>
</organism>
<dbReference type="SUPFAM" id="SSF51126">
    <property type="entry name" value="Pectin lyase-like"/>
    <property type="match status" value="1"/>
</dbReference>
<keyword evidence="1" id="KW-1133">Transmembrane helix</keyword>
<keyword evidence="1" id="KW-0472">Membrane</keyword>
<dbReference type="Gene3D" id="2.160.20.10">
    <property type="entry name" value="Single-stranded right-handed beta-helix, Pectin lyase-like"/>
    <property type="match status" value="1"/>
</dbReference>
<reference evidence="3" key="1">
    <citation type="submission" date="2019-04" db="EMBL/GenBank/DDBJ databases">
        <title>Evolution of Biomass-Degrading Anaerobic Consortia Revealed by Metagenomics.</title>
        <authorList>
            <person name="Peng X."/>
        </authorList>
    </citation>
    <scope>NUCLEOTIDE SEQUENCE</scope>
    <source>
        <strain evidence="3">SIG141</strain>
    </source>
</reference>
<dbReference type="InterPro" id="IPR039448">
    <property type="entry name" value="Beta_helix"/>
</dbReference>
<feature type="transmembrane region" description="Helical" evidence="1">
    <location>
        <begin position="46"/>
        <end position="63"/>
    </location>
</feature>
<dbReference type="EMBL" id="SUYD01000005">
    <property type="protein sequence ID" value="MBE6265915.1"/>
    <property type="molecule type" value="Genomic_DNA"/>
</dbReference>
<dbReference type="AlphaFoldDB" id="A0A928BTZ7"/>
<name>A0A928BTZ7_XYLRU</name>
<feature type="domain" description="Right handed beta helix" evidence="2">
    <location>
        <begin position="223"/>
        <end position="369"/>
    </location>
</feature>
<keyword evidence="1" id="KW-0812">Transmembrane</keyword>
<proteinExistence type="predicted"/>
<dbReference type="Proteomes" id="UP000763088">
    <property type="component" value="Unassembled WGS sequence"/>
</dbReference>
<evidence type="ECO:0000259" key="2">
    <source>
        <dbReference type="Pfam" id="PF13229"/>
    </source>
</evidence>
<protein>
    <submittedName>
        <fullName evidence="3">Right-handed parallel beta-helix repeat-containing protein</fullName>
    </submittedName>
</protein>
<accession>A0A928BTZ7</accession>
<evidence type="ECO:0000313" key="4">
    <source>
        <dbReference type="Proteomes" id="UP000763088"/>
    </source>
</evidence>
<dbReference type="Pfam" id="PF13229">
    <property type="entry name" value="Beta_helix"/>
    <property type="match status" value="1"/>
</dbReference>
<sequence length="488" mass="55123">MLSTTLFTRWLRTRLVMVLASLDCLSATLASNYTINILLIRFINKMKRIFFFIFVLALFVACAEDDSFSASSGLRIEFPADTIKLDTVFSRTSSSTYSFWVHNRNNDGVRMTSVYLKRGNQTGFRVNVDGIYLDNSNGSQTNGIEIRQKDSILVFVEITPYETYRNEPESITDNLVFSMESGVEQSVCLQAWAWDAVKMYSPVIEKDSVIESDKPLLVYGDFVVNEGVKLTIRNTTLYFHDGAGLDVRGTLYTDNCIMRGDRLDRMFTYLPYDRLSGQWRGIRFYESSDGNILNNTQIRNACQGVVCDSAAFDSENYRLQLYQCVVHNSQGDGIGLTNAHARLEYCQLSNSMGNCLAINGGMVEIVNCTLAQFYPFVGGRGAALYFSNQYAPLYNVICSGSILTGYDDDVVMGYMTSGEQEFNYSFDNCLLRTPAVEDEPQHFSNIIWESPNDSIKGKDNFIKVDEDNLDYDFHLDSLSRAVGLGCYR</sequence>
<gene>
    <name evidence="3" type="ORF">E7102_05540</name>
</gene>
<evidence type="ECO:0000256" key="1">
    <source>
        <dbReference type="SAM" id="Phobius"/>
    </source>
</evidence>
<dbReference type="SMART" id="SM00710">
    <property type="entry name" value="PbH1"/>
    <property type="match status" value="4"/>
</dbReference>
<evidence type="ECO:0000313" key="3">
    <source>
        <dbReference type="EMBL" id="MBE6265915.1"/>
    </source>
</evidence>
<comment type="caution">
    <text evidence="3">The sequence shown here is derived from an EMBL/GenBank/DDBJ whole genome shotgun (WGS) entry which is preliminary data.</text>
</comment>
<dbReference type="InterPro" id="IPR011050">
    <property type="entry name" value="Pectin_lyase_fold/virulence"/>
</dbReference>